<evidence type="ECO:0000313" key="1">
    <source>
        <dbReference type="EMBL" id="CAG8624348.1"/>
    </source>
</evidence>
<name>A0A9N9GPP4_FUNMO</name>
<protein>
    <submittedName>
        <fullName evidence="1">4467_t:CDS:1</fullName>
    </submittedName>
</protein>
<keyword evidence="2" id="KW-1185">Reference proteome</keyword>
<reference evidence="1" key="1">
    <citation type="submission" date="2021-06" db="EMBL/GenBank/DDBJ databases">
        <authorList>
            <person name="Kallberg Y."/>
            <person name="Tangrot J."/>
            <person name="Rosling A."/>
        </authorList>
    </citation>
    <scope>NUCLEOTIDE SEQUENCE</scope>
    <source>
        <strain evidence="1">87-6 pot B 2015</strain>
    </source>
</reference>
<evidence type="ECO:0000313" key="2">
    <source>
        <dbReference type="Proteomes" id="UP000789375"/>
    </source>
</evidence>
<organism evidence="1 2">
    <name type="scientific">Funneliformis mosseae</name>
    <name type="common">Endomycorrhizal fungus</name>
    <name type="synonym">Glomus mosseae</name>
    <dbReference type="NCBI Taxonomy" id="27381"/>
    <lineage>
        <taxon>Eukaryota</taxon>
        <taxon>Fungi</taxon>
        <taxon>Fungi incertae sedis</taxon>
        <taxon>Mucoromycota</taxon>
        <taxon>Glomeromycotina</taxon>
        <taxon>Glomeromycetes</taxon>
        <taxon>Glomerales</taxon>
        <taxon>Glomeraceae</taxon>
        <taxon>Funneliformis</taxon>
    </lineage>
</organism>
<sequence length="104" mass="11779">MTWLSITSNFPSSDSLPLKTFSLNSSIFLACLPYMKPFCALEIGSFSFFRIQHSVFRHNDGCYLQHAIFVMNTIRRLSWAGGTAPNLAPHIRSIIISIQKSILR</sequence>
<dbReference type="EMBL" id="CAJVPP010003235">
    <property type="protein sequence ID" value="CAG8624348.1"/>
    <property type="molecule type" value="Genomic_DNA"/>
</dbReference>
<gene>
    <name evidence="1" type="ORF">FMOSSE_LOCUS10156</name>
</gene>
<dbReference type="AlphaFoldDB" id="A0A9N9GPP4"/>
<accession>A0A9N9GPP4</accession>
<proteinExistence type="predicted"/>
<dbReference type="Proteomes" id="UP000789375">
    <property type="component" value="Unassembled WGS sequence"/>
</dbReference>
<comment type="caution">
    <text evidence="1">The sequence shown here is derived from an EMBL/GenBank/DDBJ whole genome shotgun (WGS) entry which is preliminary data.</text>
</comment>